<accession>A0A9P8WBX4</accession>
<protein>
    <submittedName>
        <fullName evidence="2">Uncharacterized protein</fullName>
    </submittedName>
</protein>
<feature type="compositionally biased region" description="Polar residues" evidence="1">
    <location>
        <begin position="282"/>
        <end position="291"/>
    </location>
</feature>
<dbReference type="Proteomes" id="UP000777438">
    <property type="component" value="Unassembled WGS sequence"/>
</dbReference>
<feature type="compositionally biased region" description="Basic and acidic residues" evidence="1">
    <location>
        <begin position="224"/>
        <end position="243"/>
    </location>
</feature>
<feature type="region of interest" description="Disordered" evidence="1">
    <location>
        <begin position="124"/>
        <end position="361"/>
    </location>
</feature>
<dbReference type="AlphaFoldDB" id="A0A9P8WBX4"/>
<organism evidence="2 3">
    <name type="scientific">Thelonectria olida</name>
    <dbReference type="NCBI Taxonomy" id="1576542"/>
    <lineage>
        <taxon>Eukaryota</taxon>
        <taxon>Fungi</taxon>
        <taxon>Dikarya</taxon>
        <taxon>Ascomycota</taxon>
        <taxon>Pezizomycotina</taxon>
        <taxon>Sordariomycetes</taxon>
        <taxon>Hypocreomycetidae</taxon>
        <taxon>Hypocreales</taxon>
        <taxon>Nectriaceae</taxon>
        <taxon>Thelonectria</taxon>
    </lineage>
</organism>
<evidence type="ECO:0000313" key="3">
    <source>
        <dbReference type="Proteomes" id="UP000777438"/>
    </source>
</evidence>
<gene>
    <name evidence="2" type="ORF">B0T10DRAFT_559410</name>
</gene>
<keyword evidence="3" id="KW-1185">Reference proteome</keyword>
<evidence type="ECO:0000256" key="1">
    <source>
        <dbReference type="SAM" id="MobiDB-lite"/>
    </source>
</evidence>
<dbReference type="EMBL" id="JAGPYM010000006">
    <property type="protein sequence ID" value="KAH6893418.1"/>
    <property type="molecule type" value="Genomic_DNA"/>
</dbReference>
<proteinExistence type="predicted"/>
<feature type="region of interest" description="Disordered" evidence="1">
    <location>
        <begin position="1"/>
        <end position="38"/>
    </location>
</feature>
<reference evidence="2 3" key="1">
    <citation type="journal article" date="2021" name="Nat. Commun.">
        <title>Genetic determinants of endophytism in the Arabidopsis root mycobiome.</title>
        <authorList>
            <person name="Mesny F."/>
            <person name="Miyauchi S."/>
            <person name="Thiergart T."/>
            <person name="Pickel B."/>
            <person name="Atanasova L."/>
            <person name="Karlsson M."/>
            <person name="Huettel B."/>
            <person name="Barry K.W."/>
            <person name="Haridas S."/>
            <person name="Chen C."/>
            <person name="Bauer D."/>
            <person name="Andreopoulos W."/>
            <person name="Pangilinan J."/>
            <person name="LaButti K."/>
            <person name="Riley R."/>
            <person name="Lipzen A."/>
            <person name="Clum A."/>
            <person name="Drula E."/>
            <person name="Henrissat B."/>
            <person name="Kohler A."/>
            <person name="Grigoriev I.V."/>
            <person name="Martin F.M."/>
            <person name="Hacquard S."/>
        </authorList>
    </citation>
    <scope>NUCLEOTIDE SEQUENCE [LARGE SCALE GENOMIC DNA]</scope>
    <source>
        <strain evidence="2 3">MPI-CAGE-CH-0241</strain>
    </source>
</reference>
<comment type="caution">
    <text evidence="2">The sequence shown here is derived from an EMBL/GenBank/DDBJ whole genome shotgun (WGS) entry which is preliminary data.</text>
</comment>
<evidence type="ECO:0000313" key="2">
    <source>
        <dbReference type="EMBL" id="KAH6893418.1"/>
    </source>
</evidence>
<feature type="region of interest" description="Disordered" evidence="1">
    <location>
        <begin position="538"/>
        <end position="560"/>
    </location>
</feature>
<sequence length="652" mass="73159">MKDAPRRSTRMKTVLPKTSNLSPGEPSRPVTSPAPRKVASIKIEEDTVMDEVPHRALRSNTAISENFVWQLNEPHGTPASPHKVSPTAKDKGKSKATHGNEIPHRSLRSNTVISDDFVWHLDEASGTSSSRKAPRIKIEENTVEDEVPRRSLRSNTAISDDFVWSLDDPDRQSSSRKPPRIKTEEHTTGDEPFHRSLRSNTVISDDFMRNLDEPSRQSSSPEVEIGRAEKGKGKSLYRDETPRRSLRSNTIISDDFMRNLDEPGPRSSRRNELRETTPSPPVHNTTTTPSPSKEAMDCSGDDTISMPSLRDDGSPIRWGENKTPGQSSDALPVPLAVEGTSQTTNAQPARRARAPPPPRDVVDETASCQICAKKFEHSRQLQYVEWLRWRICDDCDQIYGHWRKFRERSWDDPWYAHVRARGMELHLTARAQPAQDTQAIQPAEFAQAQPLQVTWEPFQVTWAAQPAQATQASQSVESAHAQPLQVTWVTQPTQSSRAAQPAASALAQPVQSTWVTQPAQPAQAAQPIDYHFQEVYRAMHPSPPPRDRGPSPSYNYLPAPGLDYPAAMEVDNTTRELEQHRAQVNQMLAQHDMNMDDFNLDDVEVSDADGANQNQSQAQPEEERQAGPEGQYILRQNNNAAWFAFLENAMDM</sequence>
<feature type="compositionally biased region" description="Basic and acidic residues" evidence="1">
    <location>
        <begin position="181"/>
        <end position="194"/>
    </location>
</feature>
<feature type="compositionally biased region" description="Basic and acidic residues" evidence="1">
    <location>
        <begin position="206"/>
        <end position="215"/>
    </location>
</feature>
<feature type="region of interest" description="Disordered" evidence="1">
    <location>
        <begin position="68"/>
        <end position="108"/>
    </location>
</feature>
<feature type="compositionally biased region" description="Basic and acidic residues" evidence="1">
    <location>
        <begin position="255"/>
        <end position="275"/>
    </location>
</feature>
<name>A0A9P8WBX4_9HYPO</name>